<sequence length="848" mass="94520">MSMSRAVSSLAYILGEAQTSTLRTFSLFLKSFGTFTSRNEPPLDLHIPLPHPYLTNEIRQEEMASLLEELANPTRSCIACTGGYGMGKSALALLAVHDLSAMAAFERRRWINCHALTDTSHFLQVLAAQMGVPAADFSPSACRTRLETIVAAIQRLYPAGRTLIVLDDLDHLYFLDKSFTDAAIEALAKIQGLTLLLTVNGWAATPPPVVEWSLDLKALTQEKAEYLFHSIYPVPFQRKELSELLKLVGTVPQHVVVLAILAYEKRLKLVDLLQIIDDPEKNLLGFKMEGHKSLEASIQAYTPEDRLGRDPHALRVFHVLASLPGGLPRDRLSSYVGLPPVAIDSICDQLANLSLIRTDHPGHLMLTKPARDYALRFSEFDEQTRQLLLSELISLAEIPKNKLRPGTPEFLETVRQFEHDKTSLESILFSFLDQHLPIAVEAALRYLAPRCAVRPSLKLATKAVEVAQKISDQRLIAHTLQTLGEVNFNIGMFDAEAVLGRAEVLFNSCEDEDSVIHGLECRFLMSEIWMRSGHYPTDKYAPAFADAVQLSSTLSSEAGRRCHAHGLLRQASLTTDERRSQKLFQTAQAIFQDLEDDYGVALCALRLGKLPLADAATKFQEWGDLEASARCYHSVVSSTVEYIKVNNLRKTYLERKGGSANSKVLESLRKAIDIYKLLGRNLDAAFCQYHLAQHLPPAEAVTLYSPAIHVFHTSAFTHHRERATLDMCYSLVEGKHYSEAITELEVLQNKIGYCGQIFVVRSRELLAECHCRLNATHSALQAVRGVLDALAQLDSEWLNEIELLTPTYTNLLAMLEGPSNIPPATAFETHAQGAHRFIQLDDEQSQPE</sequence>
<protein>
    <submittedName>
        <fullName evidence="2">TPR-like protein</fullName>
    </submittedName>
</protein>
<feature type="domain" description="ORC1/DEAH AAA+ ATPase" evidence="1">
    <location>
        <begin position="74"/>
        <end position="191"/>
    </location>
</feature>
<evidence type="ECO:0000259" key="1">
    <source>
        <dbReference type="Pfam" id="PF13401"/>
    </source>
</evidence>
<dbReference type="AlphaFoldDB" id="A0A8H6XMK5"/>
<evidence type="ECO:0000313" key="2">
    <source>
        <dbReference type="EMBL" id="KAF7344475.1"/>
    </source>
</evidence>
<dbReference type="InterPro" id="IPR049945">
    <property type="entry name" value="AAA_22"/>
</dbReference>
<dbReference type="OrthoDB" id="2874083at2759"/>
<evidence type="ECO:0000313" key="3">
    <source>
        <dbReference type="Proteomes" id="UP000623467"/>
    </source>
</evidence>
<keyword evidence="3" id="KW-1185">Reference proteome</keyword>
<dbReference type="Proteomes" id="UP000623467">
    <property type="component" value="Unassembled WGS sequence"/>
</dbReference>
<gene>
    <name evidence="2" type="ORF">MSAN_01929200</name>
</gene>
<accession>A0A8H6XMK5</accession>
<dbReference type="EMBL" id="JACAZH010000021">
    <property type="protein sequence ID" value="KAF7344475.1"/>
    <property type="molecule type" value="Genomic_DNA"/>
</dbReference>
<dbReference type="Gene3D" id="3.40.50.300">
    <property type="entry name" value="P-loop containing nucleotide triphosphate hydrolases"/>
    <property type="match status" value="1"/>
</dbReference>
<reference evidence="2" key="1">
    <citation type="submission" date="2020-05" db="EMBL/GenBank/DDBJ databases">
        <title>Mycena genomes resolve the evolution of fungal bioluminescence.</title>
        <authorList>
            <person name="Tsai I.J."/>
        </authorList>
    </citation>
    <scope>NUCLEOTIDE SEQUENCE</scope>
    <source>
        <strain evidence="2">160909Yilan</strain>
    </source>
</reference>
<dbReference type="GO" id="GO:0016887">
    <property type="term" value="F:ATP hydrolysis activity"/>
    <property type="evidence" value="ECO:0007669"/>
    <property type="project" value="InterPro"/>
</dbReference>
<dbReference type="Pfam" id="PF13401">
    <property type="entry name" value="AAA_22"/>
    <property type="match status" value="1"/>
</dbReference>
<comment type="caution">
    <text evidence="2">The sequence shown here is derived from an EMBL/GenBank/DDBJ whole genome shotgun (WGS) entry which is preliminary data.</text>
</comment>
<proteinExistence type="predicted"/>
<dbReference type="SUPFAM" id="SSF52540">
    <property type="entry name" value="P-loop containing nucleoside triphosphate hydrolases"/>
    <property type="match status" value="1"/>
</dbReference>
<name>A0A8H6XMK5_9AGAR</name>
<dbReference type="InterPro" id="IPR027417">
    <property type="entry name" value="P-loop_NTPase"/>
</dbReference>
<organism evidence="2 3">
    <name type="scientific">Mycena sanguinolenta</name>
    <dbReference type="NCBI Taxonomy" id="230812"/>
    <lineage>
        <taxon>Eukaryota</taxon>
        <taxon>Fungi</taxon>
        <taxon>Dikarya</taxon>
        <taxon>Basidiomycota</taxon>
        <taxon>Agaricomycotina</taxon>
        <taxon>Agaricomycetes</taxon>
        <taxon>Agaricomycetidae</taxon>
        <taxon>Agaricales</taxon>
        <taxon>Marasmiineae</taxon>
        <taxon>Mycenaceae</taxon>
        <taxon>Mycena</taxon>
    </lineage>
</organism>